<reference evidence="1" key="1">
    <citation type="submission" date="2021-02" db="EMBL/GenBank/DDBJ databases">
        <authorList>
            <consortium name="DOE Joint Genome Institute"/>
            <person name="Ahrendt S."/>
            <person name="Looney B.P."/>
            <person name="Miyauchi S."/>
            <person name="Morin E."/>
            <person name="Drula E."/>
            <person name="Courty P.E."/>
            <person name="Chicoki N."/>
            <person name="Fauchery L."/>
            <person name="Kohler A."/>
            <person name="Kuo A."/>
            <person name="Labutti K."/>
            <person name="Pangilinan J."/>
            <person name="Lipzen A."/>
            <person name="Riley R."/>
            <person name="Andreopoulos W."/>
            <person name="He G."/>
            <person name="Johnson J."/>
            <person name="Barry K.W."/>
            <person name="Grigoriev I.V."/>
            <person name="Nagy L."/>
            <person name="Hibbett D."/>
            <person name="Henrissat B."/>
            <person name="Matheny P.B."/>
            <person name="Labbe J."/>
            <person name="Martin F."/>
        </authorList>
    </citation>
    <scope>NUCLEOTIDE SEQUENCE</scope>
    <source>
        <strain evidence="1">FP105234-sp</strain>
    </source>
</reference>
<evidence type="ECO:0000313" key="2">
    <source>
        <dbReference type="Proteomes" id="UP000814033"/>
    </source>
</evidence>
<keyword evidence="2" id="KW-1185">Reference proteome</keyword>
<gene>
    <name evidence="1" type="ORF">FA95DRAFT_815892</name>
</gene>
<dbReference type="EMBL" id="MU275870">
    <property type="protein sequence ID" value="KAI0049670.1"/>
    <property type="molecule type" value="Genomic_DNA"/>
</dbReference>
<evidence type="ECO:0000313" key="1">
    <source>
        <dbReference type="EMBL" id="KAI0049670.1"/>
    </source>
</evidence>
<dbReference type="Proteomes" id="UP000814033">
    <property type="component" value="Unassembled WGS sequence"/>
</dbReference>
<sequence>MPCEPAHTISPAYRTRLFAAYNHPTHQDVRGAFDRHLLYRPFPSCLSLIRVFAVYLRHSRLGLGISAFRRARSIGHLFLISMALGPCPSLTPSLLFQHCQHSSQSHVDSPFCTFVWPPYFVRLLTRHIISPLFHFCSNLSTATASPDCIHVCLTLTVASSDAHGTCRESRASM</sequence>
<accession>A0ACB8RZZ9</accession>
<proteinExistence type="predicted"/>
<reference evidence="1" key="2">
    <citation type="journal article" date="2022" name="New Phytol.">
        <title>Evolutionary transition to the ectomycorrhizal habit in the genomes of a hyperdiverse lineage of mushroom-forming fungi.</title>
        <authorList>
            <person name="Looney B."/>
            <person name="Miyauchi S."/>
            <person name="Morin E."/>
            <person name="Drula E."/>
            <person name="Courty P.E."/>
            <person name="Kohler A."/>
            <person name="Kuo A."/>
            <person name="LaButti K."/>
            <person name="Pangilinan J."/>
            <person name="Lipzen A."/>
            <person name="Riley R."/>
            <person name="Andreopoulos W."/>
            <person name="He G."/>
            <person name="Johnson J."/>
            <person name="Nolan M."/>
            <person name="Tritt A."/>
            <person name="Barry K.W."/>
            <person name="Grigoriev I.V."/>
            <person name="Nagy L.G."/>
            <person name="Hibbett D."/>
            <person name="Henrissat B."/>
            <person name="Matheny P.B."/>
            <person name="Labbe J."/>
            <person name="Martin F.M."/>
        </authorList>
    </citation>
    <scope>NUCLEOTIDE SEQUENCE</scope>
    <source>
        <strain evidence="1">FP105234-sp</strain>
    </source>
</reference>
<protein>
    <submittedName>
        <fullName evidence="1">Uncharacterized protein</fullName>
    </submittedName>
</protein>
<name>A0ACB8RZZ9_9AGAM</name>
<organism evidence="1 2">
    <name type="scientific">Auriscalpium vulgare</name>
    <dbReference type="NCBI Taxonomy" id="40419"/>
    <lineage>
        <taxon>Eukaryota</taxon>
        <taxon>Fungi</taxon>
        <taxon>Dikarya</taxon>
        <taxon>Basidiomycota</taxon>
        <taxon>Agaricomycotina</taxon>
        <taxon>Agaricomycetes</taxon>
        <taxon>Russulales</taxon>
        <taxon>Auriscalpiaceae</taxon>
        <taxon>Auriscalpium</taxon>
    </lineage>
</organism>
<comment type="caution">
    <text evidence="1">The sequence shown here is derived from an EMBL/GenBank/DDBJ whole genome shotgun (WGS) entry which is preliminary data.</text>
</comment>